<gene>
    <name evidence="1" type="ORF">NLG97_g3090</name>
</gene>
<evidence type="ECO:0000313" key="1">
    <source>
        <dbReference type="EMBL" id="KAJ3495846.1"/>
    </source>
</evidence>
<dbReference type="EMBL" id="JANAKD010000242">
    <property type="protein sequence ID" value="KAJ3495846.1"/>
    <property type="molecule type" value="Genomic_DNA"/>
</dbReference>
<dbReference type="Proteomes" id="UP001148737">
    <property type="component" value="Unassembled WGS sequence"/>
</dbReference>
<accession>A0ACC1QZP8</accession>
<organism evidence="1 2">
    <name type="scientific">Lecanicillium saksenae</name>
    <dbReference type="NCBI Taxonomy" id="468837"/>
    <lineage>
        <taxon>Eukaryota</taxon>
        <taxon>Fungi</taxon>
        <taxon>Dikarya</taxon>
        <taxon>Ascomycota</taxon>
        <taxon>Pezizomycotina</taxon>
        <taxon>Sordariomycetes</taxon>
        <taxon>Hypocreomycetidae</taxon>
        <taxon>Hypocreales</taxon>
        <taxon>Cordycipitaceae</taxon>
        <taxon>Lecanicillium</taxon>
    </lineage>
</organism>
<keyword evidence="2" id="KW-1185">Reference proteome</keyword>
<comment type="caution">
    <text evidence="1">The sequence shown here is derived from an EMBL/GenBank/DDBJ whole genome shotgun (WGS) entry which is preliminary data.</text>
</comment>
<evidence type="ECO:0000313" key="2">
    <source>
        <dbReference type="Proteomes" id="UP001148737"/>
    </source>
</evidence>
<name>A0ACC1QZP8_9HYPO</name>
<reference evidence="1" key="1">
    <citation type="submission" date="2022-07" db="EMBL/GenBank/DDBJ databases">
        <title>Genome Sequence of Lecanicillium saksenae.</title>
        <authorList>
            <person name="Buettner E."/>
        </authorList>
    </citation>
    <scope>NUCLEOTIDE SEQUENCE</scope>
    <source>
        <strain evidence="1">VT-O1</strain>
    </source>
</reference>
<sequence length="98" mass="11030">MAPSASKANYKTYDAQARLVRAIVAAHPEVKWNYKEIAACYGSDMTEHALNHRFRHIRAQIEIIWAGRDAKLDMKHLIVDESVLPKTVAAVDKKKLSG</sequence>
<protein>
    <submittedName>
        <fullName evidence="1">Uncharacterized protein</fullName>
    </submittedName>
</protein>
<proteinExistence type="predicted"/>